<feature type="region of interest" description="Disordered" evidence="9">
    <location>
        <begin position="627"/>
        <end position="672"/>
    </location>
</feature>
<evidence type="ECO:0000313" key="10">
    <source>
        <dbReference type="EMBL" id="PON35082.1"/>
    </source>
</evidence>
<dbReference type="GO" id="GO:0001522">
    <property type="term" value="P:pseudouridine synthesis"/>
    <property type="evidence" value="ECO:0007669"/>
    <property type="project" value="InterPro"/>
</dbReference>
<dbReference type="InterPro" id="IPR040309">
    <property type="entry name" value="Naf1"/>
</dbReference>
<feature type="region of interest" description="Disordered" evidence="9">
    <location>
        <begin position="110"/>
        <end position="265"/>
    </location>
</feature>
<feature type="compositionally biased region" description="Polar residues" evidence="9">
    <location>
        <begin position="436"/>
        <end position="446"/>
    </location>
</feature>
<dbReference type="Pfam" id="PF04410">
    <property type="entry name" value="Gar1"/>
    <property type="match status" value="1"/>
</dbReference>
<dbReference type="EMBL" id="JXTB01000628">
    <property type="protein sequence ID" value="PON35082.1"/>
    <property type="molecule type" value="Genomic_DNA"/>
</dbReference>
<dbReference type="GO" id="GO:0003723">
    <property type="term" value="F:RNA binding"/>
    <property type="evidence" value="ECO:0007669"/>
    <property type="project" value="UniProtKB-KW"/>
</dbReference>
<feature type="compositionally biased region" description="Basic and acidic residues" evidence="9">
    <location>
        <begin position="174"/>
        <end position="192"/>
    </location>
</feature>
<keyword evidence="4" id="KW-0690">Ribosome biogenesis</keyword>
<accession>A0A2P5AEX0</accession>
<dbReference type="AlphaFoldDB" id="A0A2P5AEX0"/>
<dbReference type="InterPro" id="IPR007504">
    <property type="entry name" value="H/ACA_rnp_Gar1/Naf1"/>
</dbReference>
<organism evidence="10 11">
    <name type="scientific">Parasponia andersonii</name>
    <name type="common">Sponia andersonii</name>
    <dbReference type="NCBI Taxonomy" id="3476"/>
    <lineage>
        <taxon>Eukaryota</taxon>
        <taxon>Viridiplantae</taxon>
        <taxon>Streptophyta</taxon>
        <taxon>Embryophyta</taxon>
        <taxon>Tracheophyta</taxon>
        <taxon>Spermatophyta</taxon>
        <taxon>Magnoliopsida</taxon>
        <taxon>eudicotyledons</taxon>
        <taxon>Gunneridae</taxon>
        <taxon>Pentapetalae</taxon>
        <taxon>rosids</taxon>
        <taxon>fabids</taxon>
        <taxon>Rosales</taxon>
        <taxon>Cannabaceae</taxon>
        <taxon>Parasponia</taxon>
    </lineage>
</organism>
<dbReference type="Gene3D" id="2.40.10.230">
    <property type="entry name" value="Probable tRNA pseudouridine synthase domain"/>
    <property type="match status" value="1"/>
</dbReference>
<dbReference type="PANTHER" id="PTHR31633">
    <property type="entry name" value="H/ACA RIBONUCLEOPROTEIN COMPLEX NON-CORE SUBUNIT NAF1"/>
    <property type="match status" value="1"/>
</dbReference>
<feature type="region of interest" description="Disordered" evidence="9">
    <location>
        <begin position="379"/>
        <end position="466"/>
    </location>
</feature>
<keyword evidence="11" id="KW-1185">Reference proteome</keyword>
<dbReference type="FunFam" id="2.40.10.230:FF:000002">
    <property type="entry name" value="H/ACA ribonucleoprotein complex non-core subunit NAF1"/>
    <property type="match status" value="1"/>
</dbReference>
<feature type="compositionally biased region" description="Acidic residues" evidence="9">
    <location>
        <begin position="158"/>
        <end position="173"/>
    </location>
</feature>
<dbReference type="Proteomes" id="UP000237105">
    <property type="component" value="Unassembled WGS sequence"/>
</dbReference>
<sequence length="672" mass="72947">MSFTDSFLDFDSIKNWFEDIPNPNMVDGAMVKIDGLEVDSCRETDVQEQAINQSDSNVVVSKPIDFGSHFNVKVEERECEMPRNLNGLIEEELGKVSLIGRSEKSVVGGEIDVKSELMDENGVKSERMSDEDESESSESGGEGTSSTSSSSSSTSSSSEDDEHDNDQEEEEEKEKEKDNVKVEVERKFKETSEVEEGELSDADGPDMAGHTHYDNENNVNDNDGGDNDDGDAMATWSDVDVADEEEDGGGATRGPIKSKNELEVPPSVPPVNATLQPHHHMLPVGVVLSILGTQVIVEGIEKHDPLNDGSILWITESRSPLGLVDEIFGPVKNPYYVVRYNSESEVPAGIHAGTSISFVTEFASHVLYNKDVYKKGYDASGANDEEVSDEAEFSDDEKEAEYKRMQKMTKRGTDDQKPRNNKNDKKKVKNRVEPWKNSQCSPQQTPIDAGHVPPSHHQHHLSPLSALADNGNSSTFFALGQGLVSGAGLVPQLPPISQTACFNPPSSGVWGNVPFQQPQGAFLPSGFPTYGVPWLSQNSQQFPFQMPMSNVLPYPQQVEPSQRFLSATLLPGEQSNPLTGSTYGQGLVFNQAAFGIGFQGQPSQPTLHAGEQGSVSNGLHIGHIFNAPQSGGIPGNNEASQQFSVGAPGCGRKPYRRGGGRFSRGRGGNQSR</sequence>
<feature type="compositionally biased region" description="Basic and acidic residues" evidence="9">
    <location>
        <begin position="411"/>
        <end position="423"/>
    </location>
</feature>
<feature type="compositionally biased region" description="Acidic residues" evidence="9">
    <location>
        <begin position="383"/>
        <end position="399"/>
    </location>
</feature>
<dbReference type="GO" id="GO:0000493">
    <property type="term" value="P:box H/ACA snoRNP assembly"/>
    <property type="evidence" value="ECO:0007669"/>
    <property type="project" value="InterPro"/>
</dbReference>
<keyword evidence="10" id="KW-0687">Ribonucleoprotein</keyword>
<dbReference type="SUPFAM" id="SSF50447">
    <property type="entry name" value="Translation proteins"/>
    <property type="match status" value="1"/>
</dbReference>
<keyword evidence="6" id="KW-0597">Phosphoprotein</keyword>
<evidence type="ECO:0000256" key="5">
    <source>
        <dbReference type="ARBA" id="ARBA00022552"/>
    </source>
</evidence>
<dbReference type="OrthoDB" id="21550at2759"/>
<dbReference type="PANTHER" id="PTHR31633:SF1">
    <property type="entry name" value="H_ACA RIBONUCLEOPROTEIN COMPLEX NON-CORE SUBUNIT NAF1"/>
    <property type="match status" value="1"/>
</dbReference>
<reference evidence="11" key="1">
    <citation type="submission" date="2016-06" db="EMBL/GenBank/DDBJ databases">
        <title>Parallel loss of symbiosis genes in relatives of nitrogen-fixing non-legume Parasponia.</title>
        <authorList>
            <person name="Van Velzen R."/>
            <person name="Holmer R."/>
            <person name="Bu F."/>
            <person name="Rutten L."/>
            <person name="Van Zeijl A."/>
            <person name="Liu W."/>
            <person name="Santuari L."/>
            <person name="Cao Q."/>
            <person name="Sharma T."/>
            <person name="Shen D."/>
            <person name="Roswanjaya Y."/>
            <person name="Wardhani T."/>
            <person name="Kalhor M.S."/>
            <person name="Jansen J."/>
            <person name="Van den Hoogen J."/>
            <person name="Gungor B."/>
            <person name="Hartog M."/>
            <person name="Hontelez J."/>
            <person name="Verver J."/>
            <person name="Yang W.-C."/>
            <person name="Schijlen E."/>
            <person name="Repin R."/>
            <person name="Schilthuizen M."/>
            <person name="Schranz E."/>
            <person name="Heidstra R."/>
            <person name="Miyata K."/>
            <person name="Fedorova E."/>
            <person name="Kohlen W."/>
            <person name="Bisseling T."/>
            <person name="Smit S."/>
            <person name="Geurts R."/>
        </authorList>
    </citation>
    <scope>NUCLEOTIDE SEQUENCE [LARGE SCALE GENOMIC DNA]</scope>
    <source>
        <strain evidence="11">cv. WU1-14</strain>
    </source>
</reference>
<comment type="similarity">
    <text evidence="2">Belongs to the NAF1 family.</text>
</comment>
<dbReference type="GO" id="GO:0006364">
    <property type="term" value="P:rRNA processing"/>
    <property type="evidence" value="ECO:0007669"/>
    <property type="project" value="UniProtKB-KW"/>
</dbReference>
<comment type="subcellular location">
    <subcellularLocation>
        <location evidence="1">Nucleus</location>
    </subcellularLocation>
</comment>
<evidence type="ECO:0000256" key="8">
    <source>
        <dbReference type="ARBA" id="ARBA00023242"/>
    </source>
</evidence>
<evidence type="ECO:0000256" key="2">
    <source>
        <dbReference type="ARBA" id="ARBA00009801"/>
    </source>
</evidence>
<dbReference type="GO" id="GO:0005732">
    <property type="term" value="C:sno(s)RNA-containing ribonucleoprotein complex"/>
    <property type="evidence" value="ECO:0007669"/>
    <property type="project" value="InterPro"/>
</dbReference>
<proteinExistence type="inferred from homology"/>
<protein>
    <recommendedName>
        <fullName evidence="3">H/ACA ribonucleoprotein complex non-core subunit NAF1</fullName>
    </recommendedName>
</protein>
<evidence type="ECO:0000256" key="9">
    <source>
        <dbReference type="SAM" id="MobiDB-lite"/>
    </source>
</evidence>
<evidence type="ECO:0000256" key="1">
    <source>
        <dbReference type="ARBA" id="ARBA00004123"/>
    </source>
</evidence>
<keyword evidence="8" id="KW-0539">Nucleus</keyword>
<evidence type="ECO:0000256" key="3">
    <source>
        <dbReference type="ARBA" id="ARBA00021438"/>
    </source>
</evidence>
<name>A0A2P5AEX0_PARAD</name>
<evidence type="ECO:0000256" key="6">
    <source>
        <dbReference type="ARBA" id="ARBA00022553"/>
    </source>
</evidence>
<feature type="compositionally biased region" description="Low complexity" evidence="9">
    <location>
        <begin position="144"/>
        <end position="157"/>
    </location>
</feature>
<dbReference type="InterPro" id="IPR038664">
    <property type="entry name" value="Gar1/Naf1_Cbf5-bd_sf"/>
</dbReference>
<feature type="compositionally biased region" description="Acidic residues" evidence="9">
    <location>
        <begin position="193"/>
        <end position="204"/>
    </location>
</feature>
<keyword evidence="5" id="KW-0698">rRNA processing</keyword>
<gene>
    <name evidence="10" type="ORF">PanWU01x14_338980</name>
</gene>
<dbReference type="InterPro" id="IPR009000">
    <property type="entry name" value="Transl_B-barrel_sf"/>
</dbReference>
<dbReference type="GO" id="GO:0005634">
    <property type="term" value="C:nucleus"/>
    <property type="evidence" value="ECO:0007669"/>
    <property type="project" value="UniProtKB-SubCell"/>
</dbReference>
<evidence type="ECO:0000256" key="7">
    <source>
        <dbReference type="ARBA" id="ARBA00022884"/>
    </source>
</evidence>
<feature type="compositionally biased region" description="Basic and acidic residues" evidence="9">
    <location>
        <begin position="111"/>
        <end position="128"/>
    </location>
</feature>
<feature type="compositionally biased region" description="Gly residues" evidence="9">
    <location>
        <begin position="660"/>
        <end position="672"/>
    </location>
</feature>
<keyword evidence="7" id="KW-0694">RNA-binding</keyword>
<comment type="caution">
    <text evidence="10">The sequence shown here is derived from an EMBL/GenBank/DDBJ whole genome shotgun (WGS) entry which is preliminary data.</text>
</comment>
<evidence type="ECO:0000256" key="4">
    <source>
        <dbReference type="ARBA" id="ARBA00022517"/>
    </source>
</evidence>
<dbReference type="STRING" id="3476.A0A2P5AEX0"/>
<evidence type="ECO:0000313" key="11">
    <source>
        <dbReference type="Proteomes" id="UP000237105"/>
    </source>
</evidence>